<dbReference type="RefSeq" id="WP_353685894.1">
    <property type="nucleotide sequence ID" value="NZ_CP144374.1"/>
</dbReference>
<evidence type="ECO:0000259" key="1">
    <source>
        <dbReference type="Pfam" id="PF13439"/>
    </source>
</evidence>
<organism evidence="2">
    <name type="scientific">Thermodesulfovibrio obliviosus</name>
    <dbReference type="NCBI Taxonomy" id="3118332"/>
    <lineage>
        <taxon>Bacteria</taxon>
        <taxon>Pseudomonadati</taxon>
        <taxon>Nitrospirota</taxon>
        <taxon>Thermodesulfovibrionia</taxon>
        <taxon>Thermodesulfovibrionales</taxon>
        <taxon>Thermodesulfovibrionaceae</taxon>
        <taxon>Thermodesulfovibrio</taxon>
    </lineage>
</organism>
<proteinExistence type="predicted"/>
<dbReference type="GO" id="GO:0016757">
    <property type="term" value="F:glycosyltransferase activity"/>
    <property type="evidence" value="ECO:0007669"/>
    <property type="project" value="UniProtKB-KW"/>
</dbReference>
<protein>
    <submittedName>
        <fullName evidence="2">Glycosyltransferase</fullName>
        <ecNumber evidence="2">2.4.-.-</ecNumber>
    </submittedName>
</protein>
<dbReference type="Gene3D" id="3.40.50.2000">
    <property type="entry name" value="Glycogen Phosphorylase B"/>
    <property type="match status" value="1"/>
</dbReference>
<sequence>MFIKILHTESSPGWGGQENRILNESIGLQKLGAKVYILCQPESKLAEKAKEAGIEVFTSPMRKSYDLKAIYNTARLINKLNIDVVNTHSGKDSYIGGFAGKLSKKLH</sequence>
<dbReference type="Pfam" id="PF13439">
    <property type="entry name" value="Glyco_transf_4"/>
    <property type="match status" value="1"/>
</dbReference>
<dbReference type="EC" id="2.4.-.-" evidence="2"/>
<evidence type="ECO:0000313" key="2">
    <source>
        <dbReference type="EMBL" id="XCH48244.1"/>
    </source>
</evidence>
<reference evidence="2" key="1">
    <citation type="submission" date="2024-01" db="EMBL/GenBank/DDBJ databases">
        <title>The first autotrophic representatives of the genus Thermodesulfovibrio.</title>
        <authorList>
            <person name="Maltseva A.I."/>
            <person name="Elcheninov A.G."/>
            <person name="Kublanov I.V."/>
            <person name="Lebedinsky A.V."/>
            <person name="Frolov E.N."/>
        </authorList>
    </citation>
    <scope>NUCLEOTIDE SEQUENCE</scope>
    <source>
        <strain evidence="2">3462-1</strain>
    </source>
</reference>
<dbReference type="SUPFAM" id="SSF53756">
    <property type="entry name" value="UDP-Glycosyltransferase/glycogen phosphorylase"/>
    <property type="match status" value="1"/>
</dbReference>
<dbReference type="InterPro" id="IPR028098">
    <property type="entry name" value="Glyco_trans_4-like_N"/>
</dbReference>
<dbReference type="AlphaFoldDB" id="A0AAU8H387"/>
<dbReference type="EMBL" id="CP144374">
    <property type="protein sequence ID" value="XCH48244.1"/>
    <property type="molecule type" value="Genomic_DNA"/>
</dbReference>
<keyword evidence="2" id="KW-0328">Glycosyltransferase</keyword>
<gene>
    <name evidence="2" type="ORF">V4D31_07850</name>
</gene>
<feature type="domain" description="Glycosyltransferase subfamily 4-like N-terminal" evidence="1">
    <location>
        <begin position="14"/>
        <end position="102"/>
    </location>
</feature>
<accession>A0AAU8H387</accession>
<name>A0AAU8H387_9BACT</name>
<dbReference type="KEGG" id="tob:V4D31_07850"/>
<keyword evidence="2" id="KW-0808">Transferase</keyword>